<dbReference type="PANTHER" id="PTHR11904">
    <property type="entry name" value="METHYLTHIOADENOSINE/PURINE NUCLEOSIDE PHOSPHORYLASE"/>
    <property type="match status" value="1"/>
</dbReference>
<dbReference type="UniPathway" id="UPA00606"/>
<accession>A0A5B8XVG6</accession>
<dbReference type="PIRSF" id="PIRSF000477">
    <property type="entry name" value="PurNPase"/>
    <property type="match status" value="1"/>
</dbReference>
<dbReference type="InterPro" id="IPR035994">
    <property type="entry name" value="Nucleoside_phosphorylase_sf"/>
</dbReference>
<evidence type="ECO:0000256" key="6">
    <source>
        <dbReference type="PIRSR" id="PIRSR000477-2"/>
    </source>
</evidence>
<feature type="binding site" evidence="6">
    <location>
        <position position="193"/>
    </location>
    <ligand>
        <name>a purine D-ribonucleoside</name>
        <dbReference type="ChEBI" id="CHEBI:142355"/>
    </ligand>
</feature>
<dbReference type="NCBIfam" id="TIGR01697">
    <property type="entry name" value="PNPH-PUNA-XAPA"/>
    <property type="match status" value="1"/>
</dbReference>
<dbReference type="Gene3D" id="3.40.50.1580">
    <property type="entry name" value="Nucleoside phosphorylase domain"/>
    <property type="match status" value="1"/>
</dbReference>
<feature type="domain" description="Nucleoside phosphorylase" evidence="7">
    <location>
        <begin position="32"/>
        <end position="269"/>
    </location>
</feature>
<dbReference type="EMBL" id="CP042467">
    <property type="protein sequence ID" value="QED29177.1"/>
    <property type="molecule type" value="Genomic_DNA"/>
</dbReference>
<feature type="binding site" evidence="6">
    <location>
        <position position="113"/>
    </location>
    <ligand>
        <name>phosphate</name>
        <dbReference type="ChEBI" id="CHEBI:43474"/>
    </ligand>
</feature>
<dbReference type="CDD" id="cd09009">
    <property type="entry name" value="PNP-EcPNPII_like"/>
    <property type="match status" value="1"/>
</dbReference>
<evidence type="ECO:0000313" key="9">
    <source>
        <dbReference type="Proteomes" id="UP000321595"/>
    </source>
</evidence>
<dbReference type="NCBIfam" id="TIGR01700">
    <property type="entry name" value="PNPH"/>
    <property type="match status" value="1"/>
</dbReference>
<dbReference type="KEGG" id="bbae:FRD01_18405"/>
<dbReference type="InterPro" id="IPR011270">
    <property type="entry name" value="Pur_Nuc_Pase_Ino/Guo-sp"/>
</dbReference>
<dbReference type="EC" id="2.4.2.1" evidence="5"/>
<evidence type="ECO:0000256" key="2">
    <source>
        <dbReference type="ARBA" id="ARBA00006751"/>
    </source>
</evidence>
<dbReference type="Pfam" id="PF01048">
    <property type="entry name" value="PNP_UDP_1"/>
    <property type="match status" value="1"/>
</dbReference>
<feature type="binding site" evidence="6">
    <location>
        <position position="235"/>
    </location>
    <ligand>
        <name>a purine D-ribonucleoside</name>
        <dbReference type="ChEBI" id="CHEBI:142355"/>
    </ligand>
</feature>
<dbReference type="InterPro" id="IPR000845">
    <property type="entry name" value="Nucleoside_phosphorylase_d"/>
</dbReference>
<evidence type="ECO:0000256" key="4">
    <source>
        <dbReference type="ARBA" id="ARBA00022679"/>
    </source>
</evidence>
<dbReference type="InterPro" id="IPR011268">
    <property type="entry name" value="Purine_phosphorylase"/>
</dbReference>
<dbReference type="GO" id="GO:0009116">
    <property type="term" value="P:nucleoside metabolic process"/>
    <property type="evidence" value="ECO:0007669"/>
    <property type="project" value="InterPro"/>
</dbReference>
<dbReference type="RefSeq" id="WP_146962329.1">
    <property type="nucleotide sequence ID" value="NZ_CP042467.1"/>
</dbReference>
<dbReference type="AlphaFoldDB" id="A0A5B8XVG6"/>
<dbReference type="GO" id="GO:0004731">
    <property type="term" value="F:purine-nucleoside phosphorylase activity"/>
    <property type="evidence" value="ECO:0007669"/>
    <property type="project" value="UniProtKB-EC"/>
</dbReference>
<evidence type="ECO:0000256" key="1">
    <source>
        <dbReference type="ARBA" id="ARBA00005058"/>
    </source>
</evidence>
<proteinExistence type="inferred from homology"/>
<feature type="binding site" evidence="6">
    <location>
        <position position="212"/>
    </location>
    <ligand>
        <name>phosphate</name>
        <dbReference type="ChEBI" id="CHEBI:43474"/>
    </ligand>
</feature>
<dbReference type="Proteomes" id="UP000321595">
    <property type="component" value="Chromosome"/>
</dbReference>
<evidence type="ECO:0000256" key="5">
    <source>
        <dbReference type="PIRNR" id="PIRNR000477"/>
    </source>
</evidence>
<evidence type="ECO:0000313" key="8">
    <source>
        <dbReference type="EMBL" id="QED29177.1"/>
    </source>
</evidence>
<reference evidence="8 9" key="1">
    <citation type="submission" date="2019-08" db="EMBL/GenBank/DDBJ databases">
        <authorList>
            <person name="Liang Q."/>
        </authorList>
    </citation>
    <scope>NUCLEOTIDE SEQUENCE [LARGE SCALE GENOMIC DNA]</scope>
    <source>
        <strain evidence="8 9">V1718</strain>
    </source>
</reference>
<dbReference type="SUPFAM" id="SSF53167">
    <property type="entry name" value="Purine and uridine phosphorylases"/>
    <property type="match status" value="1"/>
</dbReference>
<comment type="function">
    <text evidence="5">The purine nucleoside phosphorylases catalyze the phosphorolytic breakdown of the N-glycosidic bond in the beta-(deoxy)ribonucleoside molecules, with the formation of the corresponding free purine bases and pentose-1-phosphate.</text>
</comment>
<dbReference type="PANTHER" id="PTHR11904:SF9">
    <property type="entry name" value="PURINE NUCLEOSIDE PHOSPHORYLASE-RELATED"/>
    <property type="match status" value="1"/>
</dbReference>
<comment type="pathway">
    <text evidence="1 5">Purine metabolism; purine nucleoside salvage.</text>
</comment>
<organism evidence="8 9">
    <name type="scientific">Microvenator marinus</name>
    <dbReference type="NCBI Taxonomy" id="2600177"/>
    <lineage>
        <taxon>Bacteria</taxon>
        <taxon>Deltaproteobacteria</taxon>
        <taxon>Bradymonadales</taxon>
        <taxon>Microvenatoraceae</taxon>
        <taxon>Microvenator</taxon>
    </lineage>
</organism>
<comment type="similarity">
    <text evidence="2 5">Belongs to the PNP/MTAP phosphorylase family.</text>
</comment>
<evidence type="ECO:0000259" key="7">
    <source>
        <dbReference type="Pfam" id="PF01048"/>
    </source>
</evidence>
<dbReference type="OrthoDB" id="1523230at2"/>
<keyword evidence="3 5" id="KW-0328">Glycosyltransferase</keyword>
<keyword evidence="9" id="KW-1185">Reference proteome</keyword>
<feature type="binding site" evidence="6">
    <location>
        <position position="30"/>
    </location>
    <ligand>
        <name>phosphate</name>
        <dbReference type="ChEBI" id="CHEBI:43474"/>
    </ligand>
</feature>
<feature type="binding site" evidence="6">
    <location>
        <begin position="81"/>
        <end position="83"/>
    </location>
    <ligand>
        <name>phosphate</name>
        <dbReference type="ChEBI" id="CHEBI:43474"/>
    </ligand>
</feature>
<dbReference type="NCBIfam" id="NF006054">
    <property type="entry name" value="PRK08202.1"/>
    <property type="match status" value="1"/>
</dbReference>
<evidence type="ECO:0000256" key="3">
    <source>
        <dbReference type="ARBA" id="ARBA00022676"/>
    </source>
</evidence>
<protein>
    <recommendedName>
        <fullName evidence="5">Purine nucleoside phosphorylase</fullName>
        <ecNumber evidence="5">2.4.2.1</ecNumber>
    </recommendedName>
    <alternativeName>
        <fullName evidence="5">Inosine-guanosine phosphorylase</fullName>
    </alternativeName>
</protein>
<dbReference type="GO" id="GO:0005737">
    <property type="term" value="C:cytoplasm"/>
    <property type="evidence" value="ECO:0007669"/>
    <property type="project" value="TreeGrafter"/>
</dbReference>
<sequence>MTYYDEVKLAADWLKERVGKVPSAAMVLGSGLGAMAEELSDSMTFEYSEIPNFPVSKVEGHAGRLVVGELAGKTVAVMQGRVHYYEGWSAEELTLPMRAFGLWGIDKVIITNAAGGINPDFKAGDLMLITDHINYMGFNPLRGDNDDRFGPRFPDMSHAYNPEMQDLIVRAARELNVPLKAGVYVAVAGPSYETPAEIRMFGKVGADAVGMSTVPEAIVANHMGLKVGGISCISNLAAGISPTKLDHAEVKATADLVKEAFASLVRKTVELMDAE</sequence>
<keyword evidence="4 5" id="KW-0808">Transferase</keyword>
<gene>
    <name evidence="8" type="ORF">FRD01_18405</name>
</gene>
<name>A0A5B8XVG6_9DELT</name>
<feature type="binding site" evidence="6">
    <location>
        <position position="61"/>
    </location>
    <ligand>
        <name>phosphate</name>
        <dbReference type="ChEBI" id="CHEBI:43474"/>
    </ligand>
</feature>